<organism evidence="6 7">
    <name type="scientific">Thalassospira lucentensis</name>
    <dbReference type="NCBI Taxonomy" id="168935"/>
    <lineage>
        <taxon>Bacteria</taxon>
        <taxon>Pseudomonadati</taxon>
        <taxon>Pseudomonadota</taxon>
        <taxon>Alphaproteobacteria</taxon>
        <taxon>Rhodospirillales</taxon>
        <taxon>Thalassospiraceae</taxon>
        <taxon>Thalassospira</taxon>
    </lineage>
</organism>
<feature type="domain" description="HTH lysR-type" evidence="5">
    <location>
        <begin position="1"/>
        <end position="59"/>
    </location>
</feature>
<dbReference type="InterPro" id="IPR058163">
    <property type="entry name" value="LysR-type_TF_proteobact-type"/>
</dbReference>
<dbReference type="Gene3D" id="1.10.10.10">
    <property type="entry name" value="Winged helix-like DNA-binding domain superfamily/Winged helix DNA-binding domain"/>
    <property type="match status" value="1"/>
</dbReference>
<dbReference type="GO" id="GO:0003700">
    <property type="term" value="F:DNA-binding transcription factor activity"/>
    <property type="evidence" value="ECO:0007669"/>
    <property type="project" value="InterPro"/>
</dbReference>
<dbReference type="PANTHER" id="PTHR30537:SF5">
    <property type="entry name" value="HTH-TYPE TRANSCRIPTIONAL ACTIVATOR TTDR-RELATED"/>
    <property type="match status" value="1"/>
</dbReference>
<dbReference type="SUPFAM" id="SSF53850">
    <property type="entry name" value="Periplasmic binding protein-like II"/>
    <property type="match status" value="1"/>
</dbReference>
<dbReference type="Pfam" id="PF03466">
    <property type="entry name" value="LysR_substrate"/>
    <property type="match status" value="1"/>
</dbReference>
<dbReference type="PANTHER" id="PTHR30537">
    <property type="entry name" value="HTH-TYPE TRANSCRIPTIONAL REGULATOR"/>
    <property type="match status" value="1"/>
</dbReference>
<evidence type="ECO:0000313" key="7">
    <source>
        <dbReference type="Proteomes" id="UP000076335"/>
    </source>
</evidence>
<dbReference type="EMBL" id="LPVY01000013">
    <property type="protein sequence ID" value="KZB64182.1"/>
    <property type="molecule type" value="Genomic_DNA"/>
</dbReference>
<sequence length="308" mass="33952">MDRIDAMKVFITALDEGSLAAAARKLGRSPAAVTRALTFLENHIGVQLLHRSTRALRLSEAGERYASACRRILIDIEEADLLAESETKAPRGLLTVTAPITSGAGILRPILDDYLDLHPTVRAKLLLLDRIVSLVDEGIDVALRIAHLNDSSMIAIRVGEVRRLLCASPFYLDNNPPIREIVDLAGHQCIANSQLGETGWSFPSRTADRAPRVVRFTPRLITNGIAGTLPSAVEGKGVTRAYSYQIAEHVERGELRILLPDDEEPPIPVHLVIPEGRLSTPRVRTFVDYVVPRLKAEFSRRNAICARR</sequence>
<dbReference type="Pfam" id="PF00126">
    <property type="entry name" value="HTH_1"/>
    <property type="match status" value="1"/>
</dbReference>
<reference evidence="6 7" key="1">
    <citation type="submission" date="2015-12" db="EMBL/GenBank/DDBJ databases">
        <title>Genome sequence of Thalassospira lucentensis MCCC 1A02072.</title>
        <authorList>
            <person name="Lu L."/>
            <person name="Lai Q."/>
            <person name="Shao Z."/>
            <person name="Qian P."/>
        </authorList>
    </citation>
    <scope>NUCLEOTIDE SEQUENCE [LARGE SCALE GENOMIC DNA]</scope>
    <source>
        <strain evidence="6 7">MCCC 1A02072</strain>
    </source>
</reference>
<dbReference type="AlphaFoldDB" id="A0A154L502"/>
<evidence type="ECO:0000259" key="5">
    <source>
        <dbReference type="PROSITE" id="PS50931"/>
    </source>
</evidence>
<comment type="similarity">
    <text evidence="1">Belongs to the LysR transcriptional regulatory family.</text>
</comment>
<evidence type="ECO:0000256" key="4">
    <source>
        <dbReference type="ARBA" id="ARBA00023163"/>
    </source>
</evidence>
<dbReference type="FunFam" id="1.10.10.10:FF:000001">
    <property type="entry name" value="LysR family transcriptional regulator"/>
    <property type="match status" value="1"/>
</dbReference>
<keyword evidence="4" id="KW-0804">Transcription</keyword>
<dbReference type="Proteomes" id="UP000076335">
    <property type="component" value="Unassembled WGS sequence"/>
</dbReference>
<dbReference type="GO" id="GO:0006351">
    <property type="term" value="P:DNA-templated transcription"/>
    <property type="evidence" value="ECO:0007669"/>
    <property type="project" value="TreeGrafter"/>
</dbReference>
<gene>
    <name evidence="6" type="ORF">AUP42_20620</name>
</gene>
<evidence type="ECO:0000256" key="2">
    <source>
        <dbReference type="ARBA" id="ARBA00023015"/>
    </source>
</evidence>
<dbReference type="SUPFAM" id="SSF46785">
    <property type="entry name" value="Winged helix' DNA-binding domain"/>
    <property type="match status" value="1"/>
</dbReference>
<dbReference type="InterPro" id="IPR005119">
    <property type="entry name" value="LysR_subst-bd"/>
</dbReference>
<evidence type="ECO:0000256" key="3">
    <source>
        <dbReference type="ARBA" id="ARBA00023125"/>
    </source>
</evidence>
<dbReference type="InterPro" id="IPR000847">
    <property type="entry name" value="LysR_HTH_N"/>
</dbReference>
<comment type="caution">
    <text evidence="6">The sequence shown here is derived from an EMBL/GenBank/DDBJ whole genome shotgun (WGS) entry which is preliminary data.</text>
</comment>
<dbReference type="OrthoDB" id="9812435at2"/>
<evidence type="ECO:0000313" key="6">
    <source>
        <dbReference type="EMBL" id="KZB64182.1"/>
    </source>
</evidence>
<dbReference type="InterPro" id="IPR036390">
    <property type="entry name" value="WH_DNA-bd_sf"/>
</dbReference>
<accession>A0A154L502</accession>
<dbReference type="CDD" id="cd08471">
    <property type="entry name" value="PBP2_CrgA_like_2"/>
    <property type="match status" value="1"/>
</dbReference>
<dbReference type="RefSeq" id="WP_062952157.1">
    <property type="nucleotide sequence ID" value="NZ_LPVY01000013.1"/>
</dbReference>
<keyword evidence="3" id="KW-0238">DNA-binding</keyword>
<proteinExistence type="inferred from homology"/>
<dbReference type="Gene3D" id="3.40.190.290">
    <property type="match status" value="1"/>
</dbReference>
<protein>
    <submittedName>
        <fullName evidence="6">LysR family transcriptional regulator</fullName>
    </submittedName>
</protein>
<keyword evidence="2" id="KW-0805">Transcription regulation</keyword>
<dbReference type="GO" id="GO:0043565">
    <property type="term" value="F:sequence-specific DNA binding"/>
    <property type="evidence" value="ECO:0007669"/>
    <property type="project" value="TreeGrafter"/>
</dbReference>
<evidence type="ECO:0000256" key="1">
    <source>
        <dbReference type="ARBA" id="ARBA00009437"/>
    </source>
</evidence>
<dbReference type="InterPro" id="IPR036388">
    <property type="entry name" value="WH-like_DNA-bd_sf"/>
</dbReference>
<name>A0A154L502_9PROT</name>
<dbReference type="PROSITE" id="PS50931">
    <property type="entry name" value="HTH_LYSR"/>
    <property type="match status" value="1"/>
</dbReference>